<dbReference type="Pfam" id="PF16124">
    <property type="entry name" value="RecQ_Zn_bind"/>
    <property type="match status" value="1"/>
</dbReference>
<dbReference type="EMBL" id="JAWQEG010002482">
    <property type="protein sequence ID" value="KAK3871685.1"/>
    <property type="molecule type" value="Genomic_DNA"/>
</dbReference>
<evidence type="ECO:0000256" key="19">
    <source>
        <dbReference type="ARBA" id="ARBA00049360"/>
    </source>
</evidence>
<dbReference type="PROSITE" id="PS51194">
    <property type="entry name" value="HELICASE_CTER"/>
    <property type="match status" value="1"/>
</dbReference>
<evidence type="ECO:0000256" key="17">
    <source>
        <dbReference type="ARBA" id="ARBA00034808"/>
    </source>
</evidence>
<dbReference type="GO" id="GO:0005524">
    <property type="term" value="F:ATP binding"/>
    <property type="evidence" value="ECO:0007669"/>
    <property type="project" value="UniProtKB-KW"/>
</dbReference>
<keyword evidence="6" id="KW-0547">Nucleotide-binding</keyword>
<dbReference type="SMART" id="SM00487">
    <property type="entry name" value="DEXDc"/>
    <property type="match status" value="1"/>
</dbReference>
<dbReference type="SUPFAM" id="SSF47819">
    <property type="entry name" value="HRDC-like"/>
    <property type="match status" value="1"/>
</dbReference>
<keyword evidence="8" id="KW-0378">Hydrolase</keyword>
<comment type="catalytic activity">
    <reaction evidence="19">
        <text>ATP + H2O = ADP + phosphate + H(+)</text>
        <dbReference type="Rhea" id="RHEA:13065"/>
        <dbReference type="ChEBI" id="CHEBI:15377"/>
        <dbReference type="ChEBI" id="CHEBI:15378"/>
        <dbReference type="ChEBI" id="CHEBI:30616"/>
        <dbReference type="ChEBI" id="CHEBI:43474"/>
        <dbReference type="ChEBI" id="CHEBI:456216"/>
    </reaction>
</comment>
<feature type="compositionally biased region" description="Low complexity" evidence="23">
    <location>
        <begin position="297"/>
        <end position="344"/>
    </location>
</feature>
<dbReference type="GO" id="GO:0016787">
    <property type="term" value="F:hydrolase activity"/>
    <property type="evidence" value="ECO:0007669"/>
    <property type="project" value="UniProtKB-KW"/>
</dbReference>
<dbReference type="GO" id="GO:0005737">
    <property type="term" value="C:cytoplasm"/>
    <property type="evidence" value="ECO:0007669"/>
    <property type="project" value="TreeGrafter"/>
</dbReference>
<evidence type="ECO:0000256" key="8">
    <source>
        <dbReference type="ARBA" id="ARBA00022801"/>
    </source>
</evidence>
<evidence type="ECO:0000256" key="10">
    <source>
        <dbReference type="ARBA" id="ARBA00022833"/>
    </source>
</evidence>
<dbReference type="PANTHER" id="PTHR13710">
    <property type="entry name" value="DNA HELICASE RECQ FAMILY MEMBER"/>
    <property type="match status" value="1"/>
</dbReference>
<evidence type="ECO:0000256" key="12">
    <source>
        <dbReference type="ARBA" id="ARBA00023125"/>
    </source>
</evidence>
<evidence type="ECO:0000256" key="21">
    <source>
        <dbReference type="ARBA" id="ARBA00076065"/>
    </source>
</evidence>
<dbReference type="InterPro" id="IPR010997">
    <property type="entry name" value="HRDC-like_sf"/>
</dbReference>
<keyword evidence="14" id="KW-0413">Isomerase</keyword>
<dbReference type="Gene3D" id="3.40.50.300">
    <property type="entry name" value="P-loop containing nucleotide triphosphate hydrolases"/>
    <property type="match status" value="2"/>
</dbReference>
<keyword evidence="12" id="KW-0238">DNA-binding</keyword>
<accession>A0AAE1FE17</accession>
<evidence type="ECO:0000256" key="14">
    <source>
        <dbReference type="ARBA" id="ARBA00023235"/>
    </source>
</evidence>
<dbReference type="SMART" id="SM00341">
    <property type="entry name" value="HRDC"/>
    <property type="match status" value="1"/>
</dbReference>
<dbReference type="SMART" id="SM00956">
    <property type="entry name" value="RQC"/>
    <property type="match status" value="1"/>
</dbReference>
<dbReference type="GO" id="GO:0006260">
    <property type="term" value="P:DNA replication"/>
    <property type="evidence" value="ECO:0007669"/>
    <property type="project" value="UniProtKB-KW"/>
</dbReference>
<dbReference type="Pfam" id="PF09382">
    <property type="entry name" value="RQC"/>
    <property type="match status" value="1"/>
</dbReference>
<evidence type="ECO:0000256" key="4">
    <source>
        <dbReference type="ARBA" id="ARBA00022705"/>
    </source>
</evidence>
<dbReference type="InterPro" id="IPR036388">
    <property type="entry name" value="WH-like_DNA-bd_sf"/>
</dbReference>
<dbReference type="InterPro" id="IPR001650">
    <property type="entry name" value="Helicase_C-like"/>
</dbReference>
<dbReference type="InterPro" id="IPR002464">
    <property type="entry name" value="DNA/RNA_helicase_DEAH_CS"/>
</dbReference>
<keyword evidence="28" id="KW-1185">Reference proteome</keyword>
<dbReference type="GO" id="GO:0043138">
    <property type="term" value="F:3'-5' DNA helicase activity"/>
    <property type="evidence" value="ECO:0007669"/>
    <property type="project" value="UniProtKB-EC"/>
</dbReference>
<dbReference type="EC" id="5.6.2.4" evidence="17"/>
<comment type="catalytic activity">
    <reaction evidence="16">
        <text>Couples ATP hydrolysis with the unwinding of duplex DNA by translocating in the 3'-5' direction.</text>
        <dbReference type="EC" id="5.6.2.4"/>
    </reaction>
</comment>
<dbReference type="Pfam" id="PF00570">
    <property type="entry name" value="HRDC"/>
    <property type="match status" value="1"/>
</dbReference>
<dbReference type="FunFam" id="3.40.50.300:FF:000340">
    <property type="entry name" value="Bloom syndrome, RecQ helicase"/>
    <property type="match status" value="1"/>
</dbReference>
<feature type="compositionally biased region" description="Polar residues" evidence="23">
    <location>
        <begin position="256"/>
        <end position="266"/>
    </location>
</feature>
<dbReference type="GO" id="GO:0005694">
    <property type="term" value="C:chromosome"/>
    <property type="evidence" value="ECO:0007669"/>
    <property type="project" value="TreeGrafter"/>
</dbReference>
<dbReference type="InterPro" id="IPR036390">
    <property type="entry name" value="WH_DNA-bd_sf"/>
</dbReference>
<comment type="caution">
    <text evidence="27">The sequence shown here is derived from an EMBL/GenBank/DDBJ whole genome shotgun (WGS) entry which is preliminary data.</text>
</comment>
<protein>
    <recommendedName>
        <fullName evidence="20">RecQ-like DNA helicase BLM</fullName>
        <ecNumber evidence="17">5.6.2.4</ecNumber>
    </recommendedName>
    <alternativeName>
        <fullName evidence="21">Bloom syndrome protein homolog</fullName>
    </alternativeName>
    <alternativeName>
        <fullName evidence="18">DNA 3'-5' helicase BLM</fullName>
    </alternativeName>
    <alternativeName>
        <fullName evidence="22">RecQ helicase homolog</fullName>
    </alternativeName>
</protein>
<dbReference type="PROSITE" id="PS50967">
    <property type="entry name" value="HRDC"/>
    <property type="match status" value="1"/>
</dbReference>
<feature type="compositionally biased region" description="Polar residues" evidence="23">
    <location>
        <begin position="1698"/>
        <end position="1708"/>
    </location>
</feature>
<dbReference type="Pfam" id="PF00271">
    <property type="entry name" value="Helicase_C"/>
    <property type="match status" value="1"/>
</dbReference>
<feature type="region of interest" description="Disordered" evidence="23">
    <location>
        <begin position="524"/>
        <end position="602"/>
    </location>
</feature>
<evidence type="ECO:0000259" key="26">
    <source>
        <dbReference type="PROSITE" id="PS51194"/>
    </source>
</evidence>
<feature type="domain" description="Helicase ATP-binding" evidence="25">
    <location>
        <begin position="926"/>
        <end position="1101"/>
    </location>
</feature>
<feature type="compositionally biased region" description="Polar residues" evidence="23">
    <location>
        <begin position="277"/>
        <end position="296"/>
    </location>
</feature>
<feature type="compositionally biased region" description="Basic residues" evidence="23">
    <location>
        <begin position="1589"/>
        <end position="1619"/>
    </location>
</feature>
<evidence type="ECO:0000256" key="3">
    <source>
        <dbReference type="ARBA" id="ARBA00005446"/>
    </source>
</evidence>
<feature type="region of interest" description="Disordered" evidence="23">
    <location>
        <begin position="852"/>
        <end position="887"/>
    </location>
</feature>
<evidence type="ECO:0000256" key="9">
    <source>
        <dbReference type="ARBA" id="ARBA00022806"/>
    </source>
</evidence>
<feature type="region of interest" description="Disordered" evidence="23">
    <location>
        <begin position="1557"/>
        <end position="1716"/>
    </location>
</feature>
<dbReference type="GO" id="GO:0000724">
    <property type="term" value="P:double-strand break repair via homologous recombination"/>
    <property type="evidence" value="ECO:0007669"/>
    <property type="project" value="TreeGrafter"/>
</dbReference>
<comment type="cofactor">
    <cofactor evidence="1">
        <name>Zn(2+)</name>
        <dbReference type="ChEBI" id="CHEBI:29105"/>
    </cofactor>
</comment>
<dbReference type="GO" id="GO:0007131">
    <property type="term" value="P:reciprocal meiotic recombination"/>
    <property type="evidence" value="ECO:0007669"/>
    <property type="project" value="UniProtKB-ARBA"/>
</dbReference>
<dbReference type="InterPro" id="IPR002121">
    <property type="entry name" value="HRDC_dom"/>
</dbReference>
<evidence type="ECO:0000256" key="15">
    <source>
        <dbReference type="ARBA" id="ARBA00023242"/>
    </source>
</evidence>
<dbReference type="InterPro" id="IPR004589">
    <property type="entry name" value="DNA_helicase_ATP-dep_RecQ"/>
</dbReference>
<keyword evidence="5" id="KW-0479">Metal-binding</keyword>
<dbReference type="GO" id="GO:0046872">
    <property type="term" value="F:metal ion binding"/>
    <property type="evidence" value="ECO:0007669"/>
    <property type="project" value="UniProtKB-KW"/>
</dbReference>
<keyword evidence="15" id="KW-0539">Nucleus</keyword>
<dbReference type="InterPro" id="IPR044876">
    <property type="entry name" value="HRDC_dom_sf"/>
</dbReference>
<keyword evidence="13" id="KW-0234">DNA repair</keyword>
<evidence type="ECO:0000256" key="18">
    <source>
        <dbReference type="ARBA" id="ARBA00044542"/>
    </source>
</evidence>
<organism evidence="27 28">
    <name type="scientific">Petrolisthes cinctipes</name>
    <name type="common">Flat porcelain crab</name>
    <dbReference type="NCBI Taxonomy" id="88211"/>
    <lineage>
        <taxon>Eukaryota</taxon>
        <taxon>Metazoa</taxon>
        <taxon>Ecdysozoa</taxon>
        <taxon>Arthropoda</taxon>
        <taxon>Crustacea</taxon>
        <taxon>Multicrustacea</taxon>
        <taxon>Malacostraca</taxon>
        <taxon>Eumalacostraca</taxon>
        <taxon>Eucarida</taxon>
        <taxon>Decapoda</taxon>
        <taxon>Pleocyemata</taxon>
        <taxon>Anomura</taxon>
        <taxon>Galatheoidea</taxon>
        <taxon>Porcellanidae</taxon>
        <taxon>Petrolisthes</taxon>
    </lineage>
</organism>
<evidence type="ECO:0000259" key="24">
    <source>
        <dbReference type="PROSITE" id="PS50967"/>
    </source>
</evidence>
<dbReference type="SMART" id="SM00490">
    <property type="entry name" value="HELICc"/>
    <property type="match status" value="1"/>
</dbReference>
<evidence type="ECO:0000256" key="23">
    <source>
        <dbReference type="SAM" id="MobiDB-lite"/>
    </source>
</evidence>
<feature type="region of interest" description="Disordered" evidence="23">
    <location>
        <begin position="242"/>
        <end position="356"/>
    </location>
</feature>
<dbReference type="InterPro" id="IPR032284">
    <property type="entry name" value="RecQ_Zn-bd"/>
</dbReference>
<proteinExistence type="inferred from homology"/>
<keyword evidence="11" id="KW-0067">ATP-binding</keyword>
<evidence type="ECO:0000256" key="16">
    <source>
        <dbReference type="ARBA" id="ARBA00034617"/>
    </source>
</evidence>
<evidence type="ECO:0000256" key="20">
    <source>
        <dbReference type="ARBA" id="ARBA00073450"/>
    </source>
</evidence>
<dbReference type="SUPFAM" id="SSF46785">
    <property type="entry name" value="Winged helix' DNA-binding domain"/>
    <property type="match status" value="1"/>
</dbReference>
<dbReference type="Gene3D" id="1.10.10.10">
    <property type="entry name" value="Winged helix-like DNA-binding domain superfamily/Winged helix DNA-binding domain"/>
    <property type="match status" value="1"/>
</dbReference>
<feature type="domain" description="Helicase C-terminal" evidence="26">
    <location>
        <begin position="1124"/>
        <end position="1272"/>
    </location>
</feature>
<evidence type="ECO:0000256" key="2">
    <source>
        <dbReference type="ARBA" id="ARBA00004123"/>
    </source>
</evidence>
<evidence type="ECO:0000313" key="28">
    <source>
        <dbReference type="Proteomes" id="UP001286313"/>
    </source>
</evidence>
<reference evidence="27" key="1">
    <citation type="submission" date="2023-10" db="EMBL/GenBank/DDBJ databases">
        <title>Genome assemblies of two species of porcelain crab, Petrolisthes cinctipes and Petrolisthes manimaculis (Anomura: Porcellanidae).</title>
        <authorList>
            <person name="Angst P."/>
        </authorList>
    </citation>
    <scope>NUCLEOTIDE SEQUENCE</scope>
    <source>
        <strain evidence="27">PB745_01</strain>
        <tissue evidence="27">Gill</tissue>
    </source>
</reference>
<dbReference type="Pfam" id="PF00270">
    <property type="entry name" value="DEAD"/>
    <property type="match status" value="1"/>
</dbReference>
<evidence type="ECO:0000313" key="27">
    <source>
        <dbReference type="EMBL" id="KAK3871685.1"/>
    </source>
</evidence>
<evidence type="ECO:0000256" key="11">
    <source>
        <dbReference type="ARBA" id="ARBA00022840"/>
    </source>
</evidence>
<dbReference type="InterPro" id="IPR027417">
    <property type="entry name" value="P-loop_NTPase"/>
</dbReference>
<dbReference type="PROSITE" id="PS51192">
    <property type="entry name" value="HELICASE_ATP_BIND_1"/>
    <property type="match status" value="1"/>
</dbReference>
<evidence type="ECO:0000256" key="13">
    <source>
        <dbReference type="ARBA" id="ARBA00023204"/>
    </source>
</evidence>
<dbReference type="InterPro" id="IPR018982">
    <property type="entry name" value="RQC_domain"/>
</dbReference>
<keyword evidence="4" id="KW-0235">DNA replication</keyword>
<keyword evidence="9" id="KW-0347">Helicase</keyword>
<feature type="region of interest" description="Disordered" evidence="23">
    <location>
        <begin position="744"/>
        <end position="764"/>
    </location>
</feature>
<dbReference type="SUPFAM" id="SSF52540">
    <property type="entry name" value="P-loop containing nucleoside triphosphate hydrolases"/>
    <property type="match status" value="1"/>
</dbReference>
<evidence type="ECO:0000259" key="25">
    <source>
        <dbReference type="PROSITE" id="PS51192"/>
    </source>
</evidence>
<evidence type="ECO:0000256" key="1">
    <source>
        <dbReference type="ARBA" id="ARBA00001947"/>
    </source>
</evidence>
<dbReference type="PROSITE" id="PS00690">
    <property type="entry name" value="DEAH_ATP_HELICASE"/>
    <property type="match status" value="1"/>
</dbReference>
<dbReference type="GO" id="GO:0005634">
    <property type="term" value="C:nucleus"/>
    <property type="evidence" value="ECO:0007669"/>
    <property type="project" value="UniProtKB-SubCell"/>
</dbReference>
<evidence type="ECO:0000256" key="6">
    <source>
        <dbReference type="ARBA" id="ARBA00022741"/>
    </source>
</evidence>
<dbReference type="GO" id="GO:0009378">
    <property type="term" value="F:four-way junction helicase activity"/>
    <property type="evidence" value="ECO:0007669"/>
    <property type="project" value="TreeGrafter"/>
</dbReference>
<sequence>MSRLFRRGIKTRSPRQKRLVDFFTNTNSQNVLSNTVTKNISKPVATVLPQTIDITPKAGSSTNFDLFECDDLDDFCDFDFDSSFQNGKLKEETPVSKNKPGDVDDDEEEVVIPSAGRRKARPIVSDDDSIHIIDDNSPLKRSEPEDDADFFQMDNIDENTPIKHTLTRDTLESSPLLKLSERKSVVGQQSVHSSIHQSTLPIQTQAQDFFESQEYQDEAEYIESAPLTQPVMVFTPHTLEDTLPSQNNIDDGCASPVNSIQRATKPSTRKLSHCVRSLNTQNVKPSTTTNKSLRQPTTSSSTTLSVTNKSIRQATPLTNSTTTSLTSNKSLRQPTPSSSTTSSSKPHRNLHQPTPSTMVCKLTKIEGESSSANFLSSPVEVKHDEVFASPVAKIEKKNPFVRHDSGHHEADQFTIDQILKHPVLRLPELESDDISILKSLRSCLYTTIAKLFVSLPSEVLKDLPQYDYIQHLKVVNAYKKVTKLLEKEAEVQKRSENLTDFNSLCLSPNDQHYGYRGRVSLKEEEKDDLDEAVSRLSSHPLRSELGQADSTPKLRNPERAQLGQADSAPKICNPLRGELGLADTTPKLRNPDRGELGQADSASKVRYPELALRKVDRCSRKSEECALKLSNDDEVQVKERFTTDYVFKEVESRSVNLTSKLCNDSVVQAKGKSTDNVFKDFESRSGDFTSKLSNDSEVPGKGYVFKERDSKSVNLTSKLSNDSEVQADGRCSPILRSSLKMPTASKAIPGPLHSTTTNTNESEFPDFSMGESMFDFIENEEKQVMNNTKHQDTGNDGVFGVGSTRNFSHENTTYKRTQEEEEDEFSECIPLSAGPSQTTQKKVNYSRILCETPSKINPSNPSKTTQSSPTKKGTNTNKARFHGNIRNDGITGEFSGMNYPHTKETLQIFHKRFGLRRFRENQKEVVNAALLGRDCFVLMPTGGGKSLCYQLPACVTDGVTIVISPLKSLIQDQVQKLASLDIPASHMSGEMNAADENLIRTDLMRRDIGLKLLYITPEKISASQRACDLLDSLYKRQMLSRFVIDEAHCVSQWGHDFRPDYKKLSILRQRFPGVPFMALTATATPRVRVDILHQLGLTDPKWFLSSFNRVNLRYEVVPKTGKKTLTEIADVIKSKYSNKSGIVYCLSRKECDTTAQDLRKAGIKAVSYHAGLTDSTRITTQTDWINDRAKVVCATIAFGMGIDKPDVRFVIHYSLPKSIEGYYQESGRAGRDGDVADCILYYCYKDMHRLRKLIDMDRENMHAKQTHYDNLWRMVAYSENKMDCRRTQILNYFGEIFDRESCRENQRTMCDNCKQRQSFSFVDVTREAKAIIQAVQQLCTGGRWSNNFTLNHFVDVFKGSEIKKIMDNGHNRHPLHGLGKSWSRSDAERLLRRMVLSGLLQEEMVVGREEMAFAYLRLGTKSRQFLDDPSAKFEVEMKVSNSTAARAEAEQNNIEEDDEMQRLQQDCYNALLHTVKTLANAKGVTYTNIINMVALRLMSQSMPECEEEMLRIPHVTKANFDKYGEALLEVTQRFAAEKLVILSDRVCDETFDTSQADTTIMSDDGSSGGWLGSVTAPSPTNSPYFGARGRGRGRAKYNRGTKRKARYSGRGRSSKRARKSSNTSSYGESSGSPTKASRYAASRNKAAAASAGRGRGQASSSSRSGTGRGARGAGRGTAAGKGAGRGTAAGRGAGNKPTHPNSPLTSGGNLKPQKMDVGIPVVELSVNIDPPGSQ</sequence>
<feature type="compositionally biased region" description="Polar residues" evidence="23">
    <location>
        <begin position="854"/>
        <end position="878"/>
    </location>
</feature>
<dbReference type="InterPro" id="IPR014001">
    <property type="entry name" value="Helicase_ATP-bd"/>
</dbReference>
<feature type="compositionally biased region" description="Low complexity" evidence="23">
    <location>
        <begin position="1620"/>
        <end position="1665"/>
    </location>
</feature>
<dbReference type="FunFam" id="1.10.10.10:FF:000495">
    <property type="entry name" value="RecQ family helicase MusN"/>
    <property type="match status" value="1"/>
</dbReference>
<comment type="similarity">
    <text evidence="3">Belongs to the helicase family. RecQ subfamily.</text>
</comment>
<dbReference type="NCBIfam" id="TIGR00614">
    <property type="entry name" value="recQ_fam"/>
    <property type="match status" value="1"/>
</dbReference>
<evidence type="ECO:0000256" key="22">
    <source>
        <dbReference type="ARBA" id="ARBA00076271"/>
    </source>
</evidence>
<feature type="compositionally biased region" description="Polar residues" evidence="23">
    <location>
        <begin position="753"/>
        <end position="762"/>
    </location>
</feature>
<evidence type="ECO:0000256" key="7">
    <source>
        <dbReference type="ARBA" id="ARBA00022763"/>
    </source>
</evidence>
<dbReference type="Proteomes" id="UP001286313">
    <property type="component" value="Unassembled WGS sequence"/>
</dbReference>
<feature type="compositionally biased region" description="Gly residues" evidence="23">
    <location>
        <begin position="1666"/>
        <end position="1693"/>
    </location>
</feature>
<evidence type="ECO:0000256" key="5">
    <source>
        <dbReference type="ARBA" id="ARBA00022723"/>
    </source>
</evidence>
<feature type="domain" description="HRDC" evidence="24">
    <location>
        <begin position="1461"/>
        <end position="1541"/>
    </location>
</feature>
<dbReference type="FunFam" id="3.40.50.300:FF:000537">
    <property type="entry name" value="Bloom syndrome RecQ-like helicase"/>
    <property type="match status" value="1"/>
</dbReference>
<keyword evidence="10" id="KW-0862">Zinc</keyword>
<dbReference type="InterPro" id="IPR011545">
    <property type="entry name" value="DEAD/DEAH_box_helicase_dom"/>
</dbReference>
<dbReference type="PANTHER" id="PTHR13710:SF153">
    <property type="entry name" value="RECQ-LIKE DNA HELICASE BLM"/>
    <property type="match status" value="1"/>
</dbReference>
<dbReference type="CDD" id="cd18794">
    <property type="entry name" value="SF2_C_RecQ"/>
    <property type="match status" value="1"/>
</dbReference>
<keyword evidence="7" id="KW-0227">DNA damage</keyword>
<name>A0AAE1FE17_PETCI</name>
<comment type="subcellular location">
    <subcellularLocation>
        <location evidence="2">Nucleus</location>
    </subcellularLocation>
</comment>
<dbReference type="Gene3D" id="1.10.150.80">
    <property type="entry name" value="HRDC domain"/>
    <property type="match status" value="1"/>
</dbReference>
<dbReference type="GO" id="GO:0003677">
    <property type="term" value="F:DNA binding"/>
    <property type="evidence" value="ECO:0007669"/>
    <property type="project" value="UniProtKB-KW"/>
</dbReference>
<gene>
    <name evidence="27" type="ORF">Pcinc_023187</name>
</gene>